<gene>
    <name evidence="1" type="ORF">GC106_70150</name>
</gene>
<dbReference type="Proteomes" id="UP000763557">
    <property type="component" value="Unassembled WGS sequence"/>
</dbReference>
<protein>
    <submittedName>
        <fullName evidence="1">Uncharacterized protein</fullName>
    </submittedName>
</protein>
<comment type="caution">
    <text evidence="1">The sequence shown here is derived from an EMBL/GenBank/DDBJ whole genome shotgun (WGS) entry which is preliminary data.</text>
</comment>
<dbReference type="RefSeq" id="WP_173140290.1">
    <property type="nucleotide sequence ID" value="NZ_CBCSGW010000017.1"/>
</dbReference>
<reference evidence="1 2" key="1">
    <citation type="submission" date="2020-01" db="EMBL/GenBank/DDBJ databases">
        <title>Kibdelosporangium persica a novel Actinomycetes from a hot desert in Iran.</title>
        <authorList>
            <person name="Safaei N."/>
            <person name="Zaburannyi N."/>
            <person name="Mueller R."/>
            <person name="Wink J."/>
        </authorList>
    </citation>
    <scope>NUCLEOTIDE SEQUENCE [LARGE SCALE GENOMIC DNA]</scope>
    <source>
        <strain evidence="1 2">4NS15</strain>
    </source>
</reference>
<evidence type="ECO:0000313" key="1">
    <source>
        <dbReference type="EMBL" id="NRN69754.1"/>
    </source>
</evidence>
<accession>A0ABX2FEE7</accession>
<sequence length="104" mass="11800">MANRFAYTLLDLRKQELDRAYYEIVHQLEVDPADVGLEALAKRLTAWAMEILRAEVVASGMYSAELSTLDEQDEPDTYIYAVTICQNGSDQVVTWPDPRGFIDV</sequence>
<keyword evidence="2" id="KW-1185">Reference proteome</keyword>
<name>A0ABX2FEE7_9PSEU</name>
<dbReference type="EMBL" id="JAAATY010000030">
    <property type="protein sequence ID" value="NRN69754.1"/>
    <property type="molecule type" value="Genomic_DNA"/>
</dbReference>
<proteinExistence type="predicted"/>
<organism evidence="1 2">
    <name type="scientific">Kibdelosporangium persicum</name>
    <dbReference type="NCBI Taxonomy" id="2698649"/>
    <lineage>
        <taxon>Bacteria</taxon>
        <taxon>Bacillati</taxon>
        <taxon>Actinomycetota</taxon>
        <taxon>Actinomycetes</taxon>
        <taxon>Pseudonocardiales</taxon>
        <taxon>Pseudonocardiaceae</taxon>
        <taxon>Kibdelosporangium</taxon>
    </lineage>
</organism>
<evidence type="ECO:0000313" key="2">
    <source>
        <dbReference type="Proteomes" id="UP000763557"/>
    </source>
</evidence>